<evidence type="ECO:0000256" key="1">
    <source>
        <dbReference type="ARBA" id="ARBA00022801"/>
    </source>
</evidence>
<dbReference type="PANTHER" id="PTHR42776">
    <property type="entry name" value="SERINE PEPTIDASE S9 FAMILY MEMBER"/>
    <property type="match status" value="1"/>
</dbReference>
<dbReference type="STRING" id="929556.Solca_0385"/>
<feature type="domain" description="Peptidase S9 prolyl oligopeptidase catalytic" evidence="3">
    <location>
        <begin position="640"/>
        <end position="794"/>
    </location>
</feature>
<dbReference type="GO" id="GO:0006508">
    <property type="term" value="P:proteolysis"/>
    <property type="evidence" value="ECO:0007669"/>
    <property type="project" value="InterPro"/>
</dbReference>
<dbReference type="OrthoDB" id="6388416at2"/>
<evidence type="ECO:0000313" key="5">
    <source>
        <dbReference type="Proteomes" id="UP000007590"/>
    </source>
</evidence>
<dbReference type="Gene3D" id="2.120.10.30">
    <property type="entry name" value="TolB, C-terminal domain"/>
    <property type="match status" value="1"/>
</dbReference>
<protein>
    <submittedName>
        <fullName evidence="4">WD40-like beta propeller repeat protein,prolyl oligopeptidase family protein</fullName>
    </submittedName>
</protein>
<dbReference type="InterPro" id="IPR029058">
    <property type="entry name" value="AB_hydrolase_fold"/>
</dbReference>
<dbReference type="RefSeq" id="WP_014678753.1">
    <property type="nucleotide sequence ID" value="NC_017770.1"/>
</dbReference>
<dbReference type="SUPFAM" id="SSF53474">
    <property type="entry name" value="alpha/beta-Hydrolases"/>
    <property type="match status" value="1"/>
</dbReference>
<dbReference type="Proteomes" id="UP000007590">
    <property type="component" value="Chromosome"/>
</dbReference>
<dbReference type="Pfam" id="PF07676">
    <property type="entry name" value="PD40"/>
    <property type="match status" value="1"/>
</dbReference>
<accession>H8KP03</accession>
<name>H8KP03_SOLCM</name>
<keyword evidence="1" id="KW-0378">Hydrolase</keyword>
<proteinExistence type="predicted"/>
<dbReference type="EMBL" id="CP003349">
    <property type="protein sequence ID" value="AFD05525.1"/>
    <property type="molecule type" value="Genomic_DNA"/>
</dbReference>
<dbReference type="Pfam" id="PF00326">
    <property type="entry name" value="Peptidase_S9"/>
    <property type="match status" value="1"/>
</dbReference>
<dbReference type="InterPro" id="IPR001375">
    <property type="entry name" value="Peptidase_S9_cat"/>
</dbReference>
<keyword evidence="5" id="KW-1185">Reference proteome</keyword>
<dbReference type="InterPro" id="IPR011659">
    <property type="entry name" value="WD40"/>
</dbReference>
<dbReference type="Gene3D" id="3.40.50.1820">
    <property type="entry name" value="alpha/beta hydrolase"/>
    <property type="match status" value="1"/>
</dbReference>
<organism evidence="4 5">
    <name type="scientific">Solitalea canadensis (strain ATCC 29591 / DSM 3403 / JCM 21819 / LMG 8368 / NBRC 15130 / NCIMB 12057 / USAM 9D)</name>
    <name type="common">Flexibacter canadensis</name>
    <dbReference type="NCBI Taxonomy" id="929556"/>
    <lineage>
        <taxon>Bacteria</taxon>
        <taxon>Pseudomonadati</taxon>
        <taxon>Bacteroidota</taxon>
        <taxon>Sphingobacteriia</taxon>
        <taxon>Sphingobacteriales</taxon>
        <taxon>Sphingobacteriaceae</taxon>
        <taxon>Solitalea</taxon>
    </lineage>
</organism>
<keyword evidence="2" id="KW-0720">Serine protease</keyword>
<evidence type="ECO:0000259" key="3">
    <source>
        <dbReference type="Pfam" id="PF00326"/>
    </source>
</evidence>
<dbReference type="AlphaFoldDB" id="H8KP03"/>
<sequence>MKKITSSLLLLLITGFAWGQSSYKLPPKEVVDVIDAPTLPGVSISPQQNDMLLISSKPYPSIATVSQPILRIGGVRINPQLNSRQRLTEIYGLSIQNLSDGKIVKVQLPEGSSILSPTWSSDGKKIAFLRDGASGVELWIADAASGKANAIPNIKVNDVLGQPFQWMNDNQSLLVKSIPATHVKAPVISNTPQGPAIEETAGKTAPVRTYQDLLKNQNDEKLFEYYATSQLVLVNSTTKTIKKVGTAALFTDVEPSPNEKFVLVEKLTKPFSYRVAFDDFARSVEVLDMNGTTVKTIVKYGVTDDIPTYGVVKGPRSFSWQKYYDAKLIWSEALDEGDPLKKVPFRDKLMTLSAPFTAGATELLKVQHRYAGVQFTANKDEVLLTEFNRDLRWRTTYFYNLINTESSKQKVFDLSVNDAYKDPGTILYETKVNGDRVMIQEGDWVYLSAKGASKEGDFPELNKFNLKTGEKQNIFKSKSATYEEFLSFAGKGQTQIITRYQSKTEVPNLYLTDLKSGTRKALTSFKDPAPQLTGLSKELIKYTRPDGVPLSGTLYLPATYKKGDRLPLFIWAYPLEYSDASTAGQVRGSANTFTFFRGMTPLFLVTQGYAVLMDATMPVVGNPETMNDTFLEQIVASGRAAIDKLDSLGVVDRKKVVVGGHSYGAFMTANLLAHSDDYVAGIARSGAYNRTLTPFGFQGERRSYWEAKDLYNKMSPFMFADKINEPLLLIHGEADNNPGTFPIQSERLFQAIKGNGGTARLVMLPNESHGYSARESVLHTLAEMIDWCNKYTKSTTTSSK</sequence>
<dbReference type="eggNOG" id="COG1506">
    <property type="taxonomic scope" value="Bacteria"/>
</dbReference>
<dbReference type="HOGENOM" id="CLU_017120_0_0_10"/>
<dbReference type="KEGG" id="scn:Solca_0385"/>
<evidence type="ECO:0000256" key="2">
    <source>
        <dbReference type="ARBA" id="ARBA00022825"/>
    </source>
</evidence>
<dbReference type="MEROPS" id="S09.021"/>
<gene>
    <name evidence="4" type="ordered locus">Solca_0385</name>
</gene>
<dbReference type="GO" id="GO:0004252">
    <property type="term" value="F:serine-type endopeptidase activity"/>
    <property type="evidence" value="ECO:0007669"/>
    <property type="project" value="TreeGrafter"/>
</dbReference>
<reference evidence="4" key="1">
    <citation type="submission" date="2012-02" db="EMBL/GenBank/DDBJ databases">
        <title>The complete genome of Solitalea canadensis DSM 3403.</title>
        <authorList>
            <consortium name="US DOE Joint Genome Institute (JGI-PGF)"/>
            <person name="Lucas S."/>
            <person name="Copeland A."/>
            <person name="Lapidus A."/>
            <person name="Glavina del Rio T."/>
            <person name="Dalin E."/>
            <person name="Tice H."/>
            <person name="Bruce D."/>
            <person name="Goodwin L."/>
            <person name="Pitluck S."/>
            <person name="Peters L."/>
            <person name="Ovchinnikova G."/>
            <person name="Lu M."/>
            <person name="Kyrpides N."/>
            <person name="Mavromatis K."/>
            <person name="Ivanova N."/>
            <person name="Brettin T."/>
            <person name="Detter J.C."/>
            <person name="Han C."/>
            <person name="Larimer F."/>
            <person name="Land M."/>
            <person name="Hauser L."/>
            <person name="Markowitz V."/>
            <person name="Cheng J.-F."/>
            <person name="Hugenholtz P."/>
            <person name="Woyke T."/>
            <person name="Wu D."/>
            <person name="Spring S."/>
            <person name="Schroeder M."/>
            <person name="Kopitz M."/>
            <person name="Brambilla E."/>
            <person name="Klenk H.-P."/>
            <person name="Eisen J.A."/>
        </authorList>
    </citation>
    <scope>NUCLEOTIDE SEQUENCE</scope>
    <source>
        <strain evidence="4">DSM 3403</strain>
    </source>
</reference>
<dbReference type="PANTHER" id="PTHR42776:SF28">
    <property type="entry name" value="GLUTAMYL ENDOPEPTIDASE, CHLOROPLASTIC-RELATED"/>
    <property type="match status" value="1"/>
</dbReference>
<dbReference type="SUPFAM" id="SSF82171">
    <property type="entry name" value="DPP6 N-terminal domain-like"/>
    <property type="match status" value="1"/>
</dbReference>
<keyword evidence="2" id="KW-0645">Protease</keyword>
<evidence type="ECO:0000313" key="4">
    <source>
        <dbReference type="EMBL" id="AFD05525.1"/>
    </source>
</evidence>
<dbReference type="InterPro" id="IPR011042">
    <property type="entry name" value="6-blade_b-propeller_TolB-like"/>
</dbReference>